<dbReference type="InterPro" id="IPR006143">
    <property type="entry name" value="RND_pump_MFP"/>
</dbReference>
<dbReference type="PANTHER" id="PTHR30469:SF15">
    <property type="entry name" value="HLYD FAMILY OF SECRETION PROTEINS"/>
    <property type="match status" value="1"/>
</dbReference>
<evidence type="ECO:0000256" key="1">
    <source>
        <dbReference type="ARBA" id="ARBA00009477"/>
    </source>
</evidence>
<organism evidence="6 7">
    <name type="scientific">Bradyrhizobium denitrificans</name>
    <dbReference type="NCBI Taxonomy" id="2734912"/>
    <lineage>
        <taxon>Bacteria</taxon>
        <taxon>Pseudomonadati</taxon>
        <taxon>Pseudomonadota</taxon>
        <taxon>Alphaproteobacteria</taxon>
        <taxon>Hyphomicrobiales</taxon>
        <taxon>Nitrobacteraceae</taxon>
        <taxon>Bradyrhizobium</taxon>
    </lineage>
</organism>
<evidence type="ECO:0000313" key="6">
    <source>
        <dbReference type="EMBL" id="MBR1136166.1"/>
    </source>
</evidence>
<dbReference type="Gene3D" id="2.40.420.20">
    <property type="match status" value="1"/>
</dbReference>
<dbReference type="InterPro" id="IPR058625">
    <property type="entry name" value="MdtA-like_BSH"/>
</dbReference>
<accession>A0ABS5G4U1</accession>
<dbReference type="NCBIfam" id="TIGR01730">
    <property type="entry name" value="RND_mfp"/>
    <property type="match status" value="1"/>
</dbReference>
<dbReference type="Gene3D" id="1.10.287.470">
    <property type="entry name" value="Helix hairpin bin"/>
    <property type="match status" value="1"/>
</dbReference>
<feature type="region of interest" description="Disordered" evidence="2">
    <location>
        <begin position="1"/>
        <end position="26"/>
    </location>
</feature>
<dbReference type="RefSeq" id="WP_172236497.1">
    <property type="nucleotide sequence ID" value="NZ_JABFDP010000009.1"/>
</dbReference>
<evidence type="ECO:0000259" key="5">
    <source>
        <dbReference type="Pfam" id="PF25954"/>
    </source>
</evidence>
<evidence type="ECO:0000259" key="4">
    <source>
        <dbReference type="Pfam" id="PF25917"/>
    </source>
</evidence>
<evidence type="ECO:0000256" key="2">
    <source>
        <dbReference type="SAM" id="MobiDB-lite"/>
    </source>
</evidence>
<keyword evidence="3" id="KW-1133">Transmembrane helix</keyword>
<reference evidence="7" key="1">
    <citation type="journal article" date="2021" name="ISME J.">
        <title>Evolutionary origin and ecological implication of a unique nif island in free-living Bradyrhizobium lineages.</title>
        <authorList>
            <person name="Tao J."/>
        </authorList>
    </citation>
    <scope>NUCLEOTIDE SEQUENCE [LARGE SCALE GENOMIC DNA]</scope>
    <source>
        <strain evidence="7">SZCCT0094</strain>
    </source>
</reference>
<sequence>MDMLTPDRSSAIAANHPPAPPAADRGRRHFPWPGLLTMLLALAATAALAAWWLRGPAITVVRITRGTAAEIVYATGAVEPETWSRTTPLVRGRIVERCRCEGKAVKAGDLLARLDDKEALATLNDLRAQEEFQRHEFERQSQLLARGASTSQAYQRSESDLARIRAQIAAQSQRLDYFRLVSPMDGVVLKEDGEVGDMVDPGTILYRVGLEKPLWVIADVNEEDIPRVQVGQKALLRSDAFGSQALPGTVKQITPAGDPVAKTFRVRIGLPDDTPLRVGMSVEANIVSREKADVLLVPANAVVNNGLLVIDDGRVHRRKVRVGIRGSAAVEILEGAQQGEMVAAPATADIKDGERVRPMEIETAAP</sequence>
<evidence type="ECO:0000313" key="7">
    <source>
        <dbReference type="Proteomes" id="UP001314635"/>
    </source>
</evidence>
<dbReference type="Pfam" id="PF25917">
    <property type="entry name" value="BSH_RND"/>
    <property type="match status" value="1"/>
</dbReference>
<dbReference type="Proteomes" id="UP001314635">
    <property type="component" value="Unassembled WGS sequence"/>
</dbReference>
<name>A0ABS5G4U1_9BRAD</name>
<comment type="caution">
    <text evidence="6">The sequence shown here is derived from an EMBL/GenBank/DDBJ whole genome shotgun (WGS) entry which is preliminary data.</text>
</comment>
<dbReference type="Pfam" id="PF25954">
    <property type="entry name" value="Beta-barrel_RND_2"/>
    <property type="match status" value="1"/>
</dbReference>
<keyword evidence="3" id="KW-0812">Transmembrane</keyword>
<dbReference type="Gene3D" id="2.40.30.170">
    <property type="match status" value="1"/>
</dbReference>
<evidence type="ECO:0000256" key="3">
    <source>
        <dbReference type="SAM" id="Phobius"/>
    </source>
</evidence>
<comment type="similarity">
    <text evidence="1">Belongs to the membrane fusion protein (MFP) (TC 8.A.1) family.</text>
</comment>
<dbReference type="InterPro" id="IPR058792">
    <property type="entry name" value="Beta-barrel_RND_2"/>
</dbReference>
<dbReference type="PANTHER" id="PTHR30469">
    <property type="entry name" value="MULTIDRUG RESISTANCE PROTEIN MDTA"/>
    <property type="match status" value="1"/>
</dbReference>
<dbReference type="SUPFAM" id="SSF111369">
    <property type="entry name" value="HlyD-like secretion proteins"/>
    <property type="match status" value="1"/>
</dbReference>
<keyword evidence="3" id="KW-0472">Membrane</keyword>
<feature type="transmembrane region" description="Helical" evidence="3">
    <location>
        <begin position="35"/>
        <end position="53"/>
    </location>
</feature>
<protein>
    <submittedName>
        <fullName evidence="6">Efflux RND transporter periplasmic adaptor subunit</fullName>
    </submittedName>
</protein>
<gene>
    <name evidence="6" type="ORF">JQ619_10350</name>
</gene>
<dbReference type="EMBL" id="JAFCLK010000008">
    <property type="protein sequence ID" value="MBR1136166.1"/>
    <property type="molecule type" value="Genomic_DNA"/>
</dbReference>
<feature type="domain" description="Multidrug resistance protein MdtA-like barrel-sandwich hybrid" evidence="4">
    <location>
        <begin position="87"/>
        <end position="203"/>
    </location>
</feature>
<keyword evidence="7" id="KW-1185">Reference proteome</keyword>
<dbReference type="Gene3D" id="2.40.50.100">
    <property type="match status" value="1"/>
</dbReference>
<proteinExistence type="inferred from homology"/>
<feature type="domain" description="CusB-like beta-barrel" evidence="5">
    <location>
        <begin position="213"/>
        <end position="288"/>
    </location>
</feature>